<feature type="domain" description="C2H2-type" evidence="12">
    <location>
        <begin position="408"/>
        <end position="435"/>
    </location>
</feature>
<feature type="domain" description="C2H2-type" evidence="12">
    <location>
        <begin position="644"/>
        <end position="671"/>
    </location>
</feature>
<feature type="region of interest" description="Disordered" evidence="11">
    <location>
        <begin position="229"/>
        <end position="251"/>
    </location>
</feature>
<dbReference type="PANTHER" id="PTHR47772">
    <property type="entry name" value="ZINC FINGER PROTEIN 200"/>
    <property type="match status" value="1"/>
</dbReference>
<dbReference type="PROSITE" id="PS50157">
    <property type="entry name" value="ZINC_FINGER_C2H2_2"/>
    <property type="match status" value="13"/>
</dbReference>
<organism evidence="14 15">
    <name type="scientific">Odynerus spinipes</name>
    <dbReference type="NCBI Taxonomy" id="1348599"/>
    <lineage>
        <taxon>Eukaryota</taxon>
        <taxon>Metazoa</taxon>
        <taxon>Ecdysozoa</taxon>
        <taxon>Arthropoda</taxon>
        <taxon>Hexapoda</taxon>
        <taxon>Insecta</taxon>
        <taxon>Pterygota</taxon>
        <taxon>Neoptera</taxon>
        <taxon>Endopterygota</taxon>
        <taxon>Hymenoptera</taxon>
        <taxon>Apocrita</taxon>
        <taxon>Aculeata</taxon>
        <taxon>Vespoidea</taxon>
        <taxon>Vespidae</taxon>
        <taxon>Eumeninae</taxon>
        <taxon>Odynerus</taxon>
    </lineage>
</organism>
<feature type="region of interest" description="Disordered" evidence="11">
    <location>
        <begin position="562"/>
        <end position="607"/>
    </location>
</feature>
<evidence type="ECO:0000259" key="13">
    <source>
        <dbReference type="PROSITE" id="PS51915"/>
    </source>
</evidence>
<feature type="compositionally biased region" description="Polar residues" evidence="11">
    <location>
        <begin position="582"/>
        <end position="598"/>
    </location>
</feature>
<evidence type="ECO:0000256" key="6">
    <source>
        <dbReference type="ARBA" id="ARBA00023015"/>
    </source>
</evidence>
<evidence type="ECO:0000256" key="7">
    <source>
        <dbReference type="ARBA" id="ARBA00023163"/>
    </source>
</evidence>
<feature type="domain" description="C2H2-type" evidence="12">
    <location>
        <begin position="337"/>
        <end position="359"/>
    </location>
</feature>
<feature type="domain" description="C2H2-type" evidence="12">
    <location>
        <begin position="883"/>
        <end position="911"/>
    </location>
</feature>
<feature type="domain" description="C2H2-type" evidence="12">
    <location>
        <begin position="768"/>
        <end position="796"/>
    </location>
</feature>
<keyword evidence="4 9" id="KW-0863">Zinc-finger</keyword>
<dbReference type="InterPro" id="IPR012934">
    <property type="entry name" value="Znf_AD"/>
</dbReference>
<evidence type="ECO:0000259" key="12">
    <source>
        <dbReference type="PROSITE" id="PS50157"/>
    </source>
</evidence>
<gene>
    <name evidence="14" type="ORF">KPH14_009149</name>
</gene>
<evidence type="ECO:0008006" key="16">
    <source>
        <dbReference type="Google" id="ProtNLM"/>
    </source>
</evidence>
<dbReference type="GO" id="GO:0005634">
    <property type="term" value="C:nucleus"/>
    <property type="evidence" value="ECO:0007669"/>
    <property type="project" value="UniProtKB-SubCell"/>
</dbReference>
<evidence type="ECO:0000256" key="5">
    <source>
        <dbReference type="ARBA" id="ARBA00022833"/>
    </source>
</evidence>
<feature type="domain" description="C2H2-type" evidence="12">
    <location>
        <begin position="1077"/>
        <end position="1105"/>
    </location>
</feature>
<keyword evidence="2 10" id="KW-0479">Metal-binding</keyword>
<dbReference type="SMART" id="SM00355">
    <property type="entry name" value="ZnF_C2H2"/>
    <property type="match status" value="21"/>
</dbReference>
<feature type="domain" description="C2H2-type" evidence="12">
    <location>
        <begin position="546"/>
        <end position="568"/>
    </location>
</feature>
<feature type="domain" description="C2H2-type" evidence="12">
    <location>
        <begin position="616"/>
        <end position="643"/>
    </location>
</feature>
<dbReference type="SUPFAM" id="SSF57716">
    <property type="entry name" value="Glucocorticoid receptor-like (DNA-binding domain)"/>
    <property type="match status" value="1"/>
</dbReference>
<dbReference type="PANTHER" id="PTHR47772:SF13">
    <property type="entry name" value="GASTRULA ZINC FINGER PROTEIN XLCGF49.1-LIKE-RELATED"/>
    <property type="match status" value="1"/>
</dbReference>
<keyword evidence="15" id="KW-1185">Reference proteome</keyword>
<evidence type="ECO:0000256" key="3">
    <source>
        <dbReference type="ARBA" id="ARBA00022737"/>
    </source>
</evidence>
<protein>
    <recommendedName>
        <fullName evidence="16">Zinc finger protein Xfin</fullName>
    </recommendedName>
</protein>
<evidence type="ECO:0000256" key="8">
    <source>
        <dbReference type="ARBA" id="ARBA00023242"/>
    </source>
</evidence>
<keyword evidence="3" id="KW-0677">Repeat</keyword>
<feature type="binding site" evidence="10">
    <location>
        <position position="64"/>
    </location>
    <ligand>
        <name>Zn(2+)</name>
        <dbReference type="ChEBI" id="CHEBI:29105"/>
    </ligand>
</feature>
<feature type="region of interest" description="Disordered" evidence="11">
    <location>
        <begin position="837"/>
        <end position="878"/>
    </location>
</feature>
<dbReference type="PROSITE" id="PS00028">
    <property type="entry name" value="ZINC_FINGER_C2H2_1"/>
    <property type="match status" value="17"/>
</dbReference>
<feature type="domain" description="C2H2-type" evidence="12">
    <location>
        <begin position="709"/>
        <end position="737"/>
    </location>
</feature>
<evidence type="ECO:0000256" key="1">
    <source>
        <dbReference type="ARBA" id="ARBA00004123"/>
    </source>
</evidence>
<dbReference type="Gene3D" id="3.40.1800.20">
    <property type="match status" value="1"/>
</dbReference>
<feature type="region of interest" description="Disordered" evidence="11">
    <location>
        <begin position="287"/>
        <end position="306"/>
    </location>
</feature>
<evidence type="ECO:0000256" key="11">
    <source>
        <dbReference type="SAM" id="MobiDB-lite"/>
    </source>
</evidence>
<dbReference type="Gene3D" id="3.30.160.60">
    <property type="entry name" value="Classic Zinc Finger"/>
    <property type="match status" value="7"/>
</dbReference>
<evidence type="ECO:0000313" key="14">
    <source>
        <dbReference type="EMBL" id="KAK2583123.1"/>
    </source>
</evidence>
<feature type="binding site" evidence="10">
    <location>
        <position position="14"/>
    </location>
    <ligand>
        <name>Zn(2+)</name>
        <dbReference type="ChEBI" id="CHEBI:29105"/>
    </ligand>
</feature>
<evidence type="ECO:0000256" key="2">
    <source>
        <dbReference type="ARBA" id="ARBA00022723"/>
    </source>
</evidence>
<dbReference type="Proteomes" id="UP001258017">
    <property type="component" value="Unassembled WGS sequence"/>
</dbReference>
<proteinExistence type="predicted"/>
<dbReference type="AlphaFoldDB" id="A0AAD9RP20"/>
<feature type="domain" description="C2H2-type" evidence="12">
    <location>
        <begin position="799"/>
        <end position="826"/>
    </location>
</feature>
<keyword evidence="6" id="KW-0805">Transcription regulation</keyword>
<feature type="domain" description="C2H2-type" evidence="12">
    <location>
        <begin position="1001"/>
        <end position="1029"/>
    </location>
</feature>
<dbReference type="Pfam" id="PF00096">
    <property type="entry name" value="zf-C2H2"/>
    <property type="match status" value="3"/>
</dbReference>
<reference evidence="14" key="2">
    <citation type="journal article" date="2023" name="Commun. Biol.">
        <title>Intrasexual cuticular hydrocarbon dimorphism in a wasp sheds light on hydrocarbon biosynthesis genes in Hymenoptera.</title>
        <authorList>
            <person name="Moris V.C."/>
            <person name="Podsiadlowski L."/>
            <person name="Martin S."/>
            <person name="Oeyen J.P."/>
            <person name="Donath A."/>
            <person name="Petersen M."/>
            <person name="Wilbrandt J."/>
            <person name="Misof B."/>
            <person name="Liedtke D."/>
            <person name="Thamm M."/>
            <person name="Scheiner R."/>
            <person name="Schmitt T."/>
            <person name="Niehuis O."/>
        </authorList>
    </citation>
    <scope>NUCLEOTIDE SEQUENCE</scope>
    <source>
        <strain evidence="14">GBR_01_08_01A</strain>
    </source>
</reference>
<keyword evidence="7" id="KW-0804">Transcription</keyword>
<evidence type="ECO:0000256" key="10">
    <source>
        <dbReference type="PROSITE-ProRule" id="PRU01263"/>
    </source>
</evidence>
<feature type="domain" description="C2H2-type" evidence="12">
    <location>
        <begin position="957"/>
        <end position="984"/>
    </location>
</feature>
<feature type="compositionally biased region" description="Basic and acidic residues" evidence="11">
    <location>
        <begin position="149"/>
        <end position="162"/>
    </location>
</feature>
<dbReference type="SMART" id="SM00868">
    <property type="entry name" value="zf-AD"/>
    <property type="match status" value="1"/>
</dbReference>
<keyword evidence="5 10" id="KW-0862">Zinc</keyword>
<feature type="binding site" evidence="10">
    <location>
        <position position="61"/>
    </location>
    <ligand>
        <name>Zn(2+)</name>
        <dbReference type="ChEBI" id="CHEBI:29105"/>
    </ligand>
</feature>
<evidence type="ECO:0000313" key="15">
    <source>
        <dbReference type="Proteomes" id="UP001258017"/>
    </source>
</evidence>
<dbReference type="InterPro" id="IPR050636">
    <property type="entry name" value="C2H2-ZF_domain-containing"/>
</dbReference>
<comment type="caution">
    <text evidence="14">The sequence shown here is derived from an EMBL/GenBank/DDBJ whole genome shotgun (WGS) entry which is preliminary data.</text>
</comment>
<dbReference type="InterPro" id="IPR036236">
    <property type="entry name" value="Znf_C2H2_sf"/>
</dbReference>
<feature type="compositionally biased region" description="Polar residues" evidence="11">
    <location>
        <begin position="231"/>
        <end position="240"/>
    </location>
</feature>
<dbReference type="GO" id="GO:0008270">
    <property type="term" value="F:zinc ion binding"/>
    <property type="evidence" value="ECO:0007669"/>
    <property type="project" value="UniProtKB-UniRule"/>
</dbReference>
<keyword evidence="8" id="KW-0539">Nucleus</keyword>
<feature type="compositionally biased region" description="Basic and acidic residues" evidence="11">
    <location>
        <begin position="287"/>
        <end position="296"/>
    </location>
</feature>
<dbReference type="EMBL" id="JAIFRP010000030">
    <property type="protein sequence ID" value="KAK2583123.1"/>
    <property type="molecule type" value="Genomic_DNA"/>
</dbReference>
<name>A0AAD9RP20_9HYME</name>
<sequence length="1263" mass="144664">MDDVVELQNVDNVCRLCLSAEEPKSSIFGTQDSAAVPLVIKIQACLSLQILSTDKVSTLICSPCIKNVNQWYNYKEACLRSQDKLQKWLETHPRTNALVVNVKEEPMDMEFCEDNVKIVSESNDSNSRVANLAQAKNLSKVEARLERVSVDESRDIGKDKESNASQSSPSKNSDREELRPDKQFYSVSIKTEPEDDYDTDCTIEIESVAGNELLLNPMAIASKEDRIMEADSTQKSNAAAPSSRKKMKRGPHTHFRGARVYKQKCRHCQINLHSKYSYAKHMQRFHSDDNETKDLSKSMSADEEESIEDLEDELTSMENDAPLTEVQQNIISQLKTFSCYSCRQTFSDRRSTLSHIRQHMPDLRPYTCIACLTEFPDRSMYKLHCSASFECAMKIALVVPKEGEEKYFTCNMCLRPMPNRKELLSHLSKHSDKQYEELMSPTRSPPKLQPMTPLPSPKKEILLRSPQMNRVILGPYKNGDPAHNHVCDLCGMIYRYRPNMLKHRVMCLRLSPEVRTCYKCIHCGMTYLVFKKFHNHITIDHKKKEFTCFECNAKFRSPSDYLTHHENHRPTGAGQRHRQDSSDQMTSPHRGQSPLKSWSDNEEATASRRSVDGQRYICALCGQDFPNRAKLCEHRNLHLKVKIYSCVICRSMFSSAGALEIHMKDHGIEDPQERNANSSCVEYERLDDSHQEMNSINASAISDPGERKNECNICGKIFSNYPNLRRHFRNIHKDSKARFTCIRCSLSFKTKELYERHAKFDHKDKVMLKCRQCPKMFTFKANLDLHCRSAHGDKSAGNQECDICGKVFLEEASLKIHRGWHNRANSRLNTRYFLNNENNGNSLSPDRTESSTGSLAGSTPSERPARARKSFPNPPPMKPQGNYQCQVCDGAFDDVVELRKHLWDVHCARNKPEKSFSGDELQCQLCTNVFPDQKSLKIHMDWHKANPILSDMQRQTFPCEICGKHYSSKKVLTKHKKLHKANTVASMKFQSLARKPANAQFFCNICRKIFSSNQSLQRHRMSFHSDLQVARSLQSHNIGSRRLSSEDFKSKKVEFKLEDDAPKEFGVNMANAGRKPVTCHLCKKLFPNMSILYKHKQLIHKPRVAKVMGKVPTNECVPIPGVDGRVSCNLCGKQFSALPNLRQHFSVKHRNNPKSRCTTASCNPSYSTLQSPKHESLPHKAMILCCKLCNRHVWSREEIANHMLSVHGTAYEPDTNTNFHRETDLTTYVVEGAVNATCPRCNIKYPNNRAMKIHYFKFHEATD</sequence>
<evidence type="ECO:0000256" key="9">
    <source>
        <dbReference type="PROSITE-ProRule" id="PRU00042"/>
    </source>
</evidence>
<dbReference type="PROSITE" id="PS51915">
    <property type="entry name" value="ZAD"/>
    <property type="match status" value="1"/>
</dbReference>
<comment type="subcellular location">
    <subcellularLocation>
        <location evidence="1">Nucleus</location>
    </subcellularLocation>
</comment>
<feature type="compositionally biased region" description="Polar residues" evidence="11">
    <location>
        <begin position="837"/>
        <end position="861"/>
    </location>
</feature>
<dbReference type="SUPFAM" id="SSF57667">
    <property type="entry name" value="beta-beta-alpha zinc fingers"/>
    <property type="match status" value="5"/>
</dbReference>
<evidence type="ECO:0000256" key="4">
    <source>
        <dbReference type="ARBA" id="ARBA00022771"/>
    </source>
</evidence>
<feature type="region of interest" description="Disordered" evidence="11">
    <location>
        <begin position="149"/>
        <end position="195"/>
    </location>
</feature>
<reference evidence="14" key="1">
    <citation type="submission" date="2021-08" db="EMBL/GenBank/DDBJ databases">
        <authorList>
            <person name="Misof B."/>
            <person name="Oliver O."/>
            <person name="Podsiadlowski L."/>
            <person name="Donath A."/>
            <person name="Peters R."/>
            <person name="Mayer C."/>
            <person name="Rust J."/>
            <person name="Gunkel S."/>
            <person name="Lesny P."/>
            <person name="Martin S."/>
            <person name="Oeyen J.P."/>
            <person name="Petersen M."/>
            <person name="Panagiotis P."/>
            <person name="Wilbrandt J."/>
            <person name="Tanja T."/>
        </authorList>
    </citation>
    <scope>NUCLEOTIDE SEQUENCE</scope>
    <source>
        <strain evidence="14">GBR_01_08_01A</strain>
        <tissue evidence="14">Thorax + abdomen</tissue>
    </source>
</reference>
<feature type="domain" description="C2H2-type" evidence="12">
    <location>
        <begin position="1126"/>
        <end position="1154"/>
    </location>
</feature>
<dbReference type="InterPro" id="IPR013087">
    <property type="entry name" value="Znf_C2H2_type"/>
</dbReference>
<dbReference type="Pfam" id="PF07776">
    <property type="entry name" value="zf-AD"/>
    <property type="match status" value="1"/>
</dbReference>
<accession>A0AAD9RP20</accession>
<feature type="compositionally biased region" description="Basic and acidic residues" evidence="11">
    <location>
        <begin position="172"/>
        <end position="182"/>
    </location>
</feature>
<feature type="binding site" evidence="10">
    <location>
        <position position="17"/>
    </location>
    <ligand>
        <name>Zn(2+)</name>
        <dbReference type="ChEBI" id="CHEBI:29105"/>
    </ligand>
</feature>
<feature type="domain" description="ZAD" evidence="13">
    <location>
        <begin position="12"/>
        <end position="88"/>
    </location>
</feature>